<comment type="caution">
    <text evidence="1">The sequence shown here is derived from an EMBL/GenBank/DDBJ whole genome shotgun (WGS) entry which is preliminary data.</text>
</comment>
<accession>X0VGN1</accession>
<protein>
    <submittedName>
        <fullName evidence="1">Uncharacterized protein</fullName>
    </submittedName>
</protein>
<gene>
    <name evidence="1" type="ORF">S01H1_35431</name>
</gene>
<dbReference type="EMBL" id="BARS01022141">
    <property type="protein sequence ID" value="GAG11613.1"/>
    <property type="molecule type" value="Genomic_DNA"/>
</dbReference>
<organism evidence="1">
    <name type="scientific">marine sediment metagenome</name>
    <dbReference type="NCBI Taxonomy" id="412755"/>
    <lineage>
        <taxon>unclassified sequences</taxon>
        <taxon>metagenomes</taxon>
        <taxon>ecological metagenomes</taxon>
    </lineage>
</organism>
<reference evidence="1" key="1">
    <citation type="journal article" date="2014" name="Front. Microbiol.">
        <title>High frequency of phylogenetically diverse reductive dehalogenase-homologous genes in deep subseafloor sedimentary metagenomes.</title>
        <authorList>
            <person name="Kawai M."/>
            <person name="Futagami T."/>
            <person name="Toyoda A."/>
            <person name="Takaki Y."/>
            <person name="Nishi S."/>
            <person name="Hori S."/>
            <person name="Arai W."/>
            <person name="Tsubouchi T."/>
            <person name="Morono Y."/>
            <person name="Uchiyama I."/>
            <person name="Ito T."/>
            <person name="Fujiyama A."/>
            <person name="Inagaki F."/>
            <person name="Takami H."/>
        </authorList>
    </citation>
    <scope>NUCLEOTIDE SEQUENCE</scope>
    <source>
        <strain evidence="1">Expedition CK06-06</strain>
    </source>
</reference>
<name>X0VGN1_9ZZZZ</name>
<proteinExistence type="predicted"/>
<dbReference type="AlphaFoldDB" id="X0VGN1"/>
<sequence length="88" mass="10057">MSKLVFAKIDVTKIDKERLFKGEKGTYLDLNIWINDEPDKYGNDISIQQSTKKDEDKIYLGNGKFYVKKTNEIKPDANAGGPEDDLPF</sequence>
<evidence type="ECO:0000313" key="1">
    <source>
        <dbReference type="EMBL" id="GAG11613.1"/>
    </source>
</evidence>